<dbReference type="Proteomes" id="UP000221165">
    <property type="component" value="Unassembled WGS sequence"/>
</dbReference>
<dbReference type="VEuPathDB" id="ToxoDB:CSUI_006693"/>
<keyword evidence="2" id="KW-1185">Reference proteome</keyword>
<proteinExistence type="predicted"/>
<gene>
    <name evidence="1" type="ORF">CSUI_006693</name>
</gene>
<name>A0A2C6KSL7_9APIC</name>
<dbReference type="GeneID" id="94430057"/>
<dbReference type="AlphaFoldDB" id="A0A2C6KSL7"/>
<dbReference type="RefSeq" id="XP_067921178.1">
    <property type="nucleotide sequence ID" value="XM_068066846.1"/>
</dbReference>
<feature type="non-terminal residue" evidence="1">
    <location>
        <position position="51"/>
    </location>
</feature>
<evidence type="ECO:0000313" key="2">
    <source>
        <dbReference type="Proteomes" id="UP000221165"/>
    </source>
</evidence>
<dbReference type="PANTHER" id="PTHR35046:SF26">
    <property type="entry name" value="RNA-DIRECTED DNA POLYMERASE"/>
    <property type="match status" value="1"/>
</dbReference>
<dbReference type="EMBL" id="MIGC01003426">
    <property type="protein sequence ID" value="PHJ19478.1"/>
    <property type="molecule type" value="Genomic_DNA"/>
</dbReference>
<dbReference type="OrthoDB" id="2202254at2759"/>
<reference evidence="1 2" key="1">
    <citation type="journal article" date="2017" name="Int. J. Parasitol.">
        <title>The genome of the protozoan parasite Cystoisospora suis and a reverse vaccinology approach to identify vaccine candidates.</title>
        <authorList>
            <person name="Palmieri N."/>
            <person name="Shrestha A."/>
            <person name="Ruttkowski B."/>
            <person name="Beck T."/>
            <person name="Vogl C."/>
            <person name="Tomley F."/>
            <person name="Blake D.P."/>
            <person name="Joachim A."/>
        </authorList>
    </citation>
    <scope>NUCLEOTIDE SEQUENCE [LARGE SCALE GENOMIC DNA]</scope>
    <source>
        <strain evidence="1 2">Wien I</strain>
    </source>
</reference>
<accession>A0A2C6KSL7</accession>
<organism evidence="1 2">
    <name type="scientific">Cystoisospora suis</name>
    <dbReference type="NCBI Taxonomy" id="483139"/>
    <lineage>
        <taxon>Eukaryota</taxon>
        <taxon>Sar</taxon>
        <taxon>Alveolata</taxon>
        <taxon>Apicomplexa</taxon>
        <taxon>Conoidasida</taxon>
        <taxon>Coccidia</taxon>
        <taxon>Eucoccidiorida</taxon>
        <taxon>Eimeriorina</taxon>
        <taxon>Sarcocystidae</taxon>
        <taxon>Cystoisospora</taxon>
    </lineage>
</organism>
<evidence type="ECO:0000313" key="1">
    <source>
        <dbReference type="EMBL" id="PHJ19478.1"/>
    </source>
</evidence>
<dbReference type="PANTHER" id="PTHR35046">
    <property type="entry name" value="ZINC KNUCKLE (CCHC-TYPE) FAMILY PROTEIN"/>
    <property type="match status" value="1"/>
</dbReference>
<feature type="non-terminal residue" evidence="1">
    <location>
        <position position="1"/>
    </location>
</feature>
<comment type="caution">
    <text evidence="1">The sequence shown here is derived from an EMBL/GenBank/DDBJ whole genome shotgun (WGS) entry which is preliminary data.</text>
</comment>
<protein>
    <submittedName>
        <fullName evidence="1">Retrotransposon ty3-gypsy subclass</fullName>
    </submittedName>
</protein>
<sequence length="51" mass="5421">ACRRGKSSSQKPGGLLQPLPVPEGPWQDLSVDCIVVLPQLYAGNDAIFTVV</sequence>